<dbReference type="KEGG" id="vg:54991447"/>
<dbReference type="GO" id="GO:0039693">
    <property type="term" value="P:viral DNA genome replication"/>
    <property type="evidence" value="ECO:0007669"/>
    <property type="project" value="UniProtKB-UniRule"/>
</dbReference>
<dbReference type="HAMAP" id="MF_04153">
    <property type="entry name" value="SSB_T7"/>
    <property type="match status" value="1"/>
</dbReference>
<organism evidence="4 5">
    <name type="scientific">Dickeya phage Dagda</name>
    <dbReference type="NCBI Taxonomy" id="2163630"/>
    <lineage>
        <taxon>Viruses</taxon>
        <taxon>Duplodnaviria</taxon>
        <taxon>Heunggongvirae</taxon>
        <taxon>Uroviricota</taxon>
        <taxon>Caudoviricetes</taxon>
        <taxon>Autographivirales</taxon>
        <taxon>Autotranscriptaviridae</taxon>
        <taxon>Studiervirinae</taxon>
        <taxon>Aarhusvirus</taxon>
        <taxon>Aarhusvirus dagda</taxon>
    </lineage>
</organism>
<dbReference type="EMBL" id="MH059632">
    <property type="protein sequence ID" value="AWD92370.1"/>
    <property type="molecule type" value="Genomic_DNA"/>
</dbReference>
<evidence type="ECO:0000313" key="4">
    <source>
        <dbReference type="EMBL" id="AWD92370.1"/>
    </source>
</evidence>
<evidence type="ECO:0000259" key="3">
    <source>
        <dbReference type="Pfam" id="PF21265"/>
    </source>
</evidence>
<feature type="compositionally biased region" description="Acidic residues" evidence="2">
    <location>
        <begin position="183"/>
        <end position="194"/>
    </location>
</feature>
<name>A0A2S1GSJ9_9CAUD</name>
<comment type="similarity">
    <text evidence="1">Belongs to the Teseptimavirus single-stranded DNA-binding protein family.</text>
</comment>
<evidence type="ECO:0000256" key="1">
    <source>
        <dbReference type="HAMAP-Rule" id="MF_04153"/>
    </source>
</evidence>
<dbReference type="GO" id="GO:0006310">
    <property type="term" value="P:DNA recombination"/>
    <property type="evidence" value="ECO:0007669"/>
    <property type="project" value="UniProtKB-UniRule"/>
</dbReference>
<keyword evidence="1" id="KW-0227">DNA damage</keyword>
<proteinExistence type="inferred from homology"/>
<protein>
    <recommendedName>
        <fullName evidence="1">Single-stranded DNA-binding protein</fullName>
        <shortName evidence="1">SSB protein</shortName>
    </recommendedName>
    <alternativeName>
        <fullName evidence="1">Helix-destabilizing protein</fullName>
    </alternativeName>
</protein>
<comment type="subunit">
    <text evidence="1">Homodimer. Interacts (via C-terminus) with the viral DNA polymerase. Interacts with the viral helicase/primase. Part of the replicase complex that includes the DNA polymerase, the primase/helicase and the single-stranded DNA binding protein.</text>
</comment>
<feature type="region of interest" description="Disordered" evidence="2">
    <location>
        <begin position="183"/>
        <end position="230"/>
    </location>
</feature>
<keyword evidence="5" id="KW-1185">Reference proteome</keyword>
<dbReference type="GO" id="GO:0003697">
    <property type="term" value="F:single-stranded DNA binding"/>
    <property type="evidence" value="ECO:0007669"/>
    <property type="project" value="UniProtKB-UniRule"/>
</dbReference>
<reference evidence="4 5" key="1">
    <citation type="journal article" name="Viruses">
        <title>Unlocking the Potential of 46 New Bacteriophages for Biocontrol of Dickeya Solani.</title>
        <authorList>
            <person name="Carstens A.B."/>
            <person name="Djurhuus A.M."/>
            <person name="Kot W."/>
            <person name="Jacobs-Sera D."/>
            <person name="Hatfull G.F."/>
            <person name="Hansen L.H."/>
        </authorList>
    </citation>
    <scope>NUCLEOTIDE SEQUENCE [LARGE SCALE GENOMIC DNA]</scope>
</reference>
<accession>A0A2S1GSJ9</accession>
<dbReference type="RefSeq" id="YP_009800941.1">
    <property type="nucleotide sequence ID" value="NC_047961.1"/>
</dbReference>
<feature type="domain" description="Single-stranded DNA-binding protein BPT7" evidence="3">
    <location>
        <begin position="10"/>
        <end position="173"/>
    </location>
</feature>
<feature type="compositionally biased region" description="Acidic residues" evidence="2">
    <location>
        <begin position="208"/>
        <end position="230"/>
    </location>
</feature>
<dbReference type="GeneID" id="54991447"/>
<keyword evidence="1" id="KW-0234">DNA repair</keyword>
<dbReference type="PIRSF" id="PIRSF004311">
    <property type="entry name" value="Helix_destablz_SSB_T7"/>
    <property type="match status" value="1"/>
</dbReference>
<dbReference type="InterPro" id="IPR012340">
    <property type="entry name" value="NA-bd_OB-fold"/>
</dbReference>
<dbReference type="SUPFAM" id="SSF50249">
    <property type="entry name" value="Nucleic acid-binding proteins"/>
    <property type="match status" value="1"/>
</dbReference>
<keyword evidence="1" id="KW-0235">DNA replication</keyword>
<keyword evidence="1" id="KW-1194">Viral DNA replication</keyword>
<keyword evidence="1" id="KW-0233">DNA recombination</keyword>
<evidence type="ECO:0000313" key="5">
    <source>
        <dbReference type="Proteomes" id="UP000246267"/>
    </source>
</evidence>
<comment type="function">
    <text evidence="1">Single-stranded DNA-binding protein that participates in viral DNA replication, formation of concatemers, recombination and repair of double-stranded breaks. Coats the lagging-strand ssDNA as the replication fork advances and stimulates the activities of viral DNA polymerase and primase/helicase. Coordinates simultaneous synthesis of leading- and lagging-strands. Together with DNA primase/helicase, promotes pairing of two homologous DNA molecules containing complementary single-stranded regions and mediates homologous DNA strand exchange. Promotes also the formation of joint molecules. Disrupts loops, hairpins and other secondary structures present on ssDNA to reduce and eliminate pausing of viral DNA polymerase at specific sites during elongation.</text>
</comment>
<sequence length="230" mass="25215">MAKTLISPRGVIAPYAYIQRPDTKFNDRGIYKMTLTCDINDPAVIKLMDDILKCHQENYAKIVEEFAANPPKAKPGKKVLKPYEGDMPFVDNEDGTVSFNFKSYASFKDKKTSEMVERKIVVVDGRGKRLPVVPAIAGGSEGKAKFSLVPYSFTAVAGASVKLQLDSLMLLKLVEFGAGAEGDWGDEVEEDAEDFSGRQFSNRPAPTDEPDISPDDSEEGDSDEDEGGDF</sequence>
<dbReference type="InterPro" id="IPR049476">
    <property type="entry name" value="SBB_BPT7"/>
</dbReference>
<dbReference type="Gene3D" id="2.40.50.140">
    <property type="entry name" value="Nucleic acid-binding proteins"/>
    <property type="match status" value="1"/>
</dbReference>
<dbReference type="Proteomes" id="UP000246267">
    <property type="component" value="Segment"/>
</dbReference>
<dbReference type="Pfam" id="PF21265">
    <property type="entry name" value="SBB_T7"/>
    <property type="match status" value="1"/>
</dbReference>
<dbReference type="InterPro" id="IPR016411">
    <property type="entry name" value="SSB_T7"/>
</dbReference>
<comment type="domain">
    <text evidence="1">The acidic C-terminus is involved in modulating the ssDNA binding properties. It is also required for dimer formation and for interactions with the viral DNA polymerase and the helicase.</text>
</comment>
<evidence type="ECO:0000256" key="2">
    <source>
        <dbReference type="SAM" id="MobiDB-lite"/>
    </source>
</evidence>
<dbReference type="GO" id="GO:0006281">
    <property type="term" value="P:DNA repair"/>
    <property type="evidence" value="ECO:0007669"/>
    <property type="project" value="UniProtKB-UniRule"/>
</dbReference>
<keyword evidence="1 4" id="KW-0238">DNA-binding</keyword>